<dbReference type="Proteomes" id="UP000430975">
    <property type="component" value="Unassembled WGS sequence"/>
</dbReference>
<feature type="transmembrane region" description="Helical" evidence="1">
    <location>
        <begin position="20"/>
        <end position="39"/>
    </location>
</feature>
<dbReference type="InterPro" id="IPR024529">
    <property type="entry name" value="ECF_trnsprt_substrate-spec"/>
</dbReference>
<protein>
    <submittedName>
        <fullName evidence="2">Folate family ECF transporter S component</fullName>
    </submittedName>
</protein>
<feature type="transmembrane region" description="Helical" evidence="1">
    <location>
        <begin position="51"/>
        <end position="75"/>
    </location>
</feature>
<comment type="caution">
    <text evidence="2">The sequence shown here is derived from an EMBL/GenBank/DDBJ whole genome shotgun (WGS) entry which is preliminary data.</text>
</comment>
<dbReference type="NCBIfam" id="TIGR04518">
    <property type="entry name" value="ECF_S_folT_fam"/>
    <property type="match status" value="1"/>
</dbReference>
<dbReference type="Pfam" id="PF12822">
    <property type="entry name" value="ECF_trnsprt"/>
    <property type="match status" value="1"/>
</dbReference>
<keyword evidence="1" id="KW-0812">Transmembrane</keyword>
<feature type="transmembrane region" description="Helical" evidence="1">
    <location>
        <begin position="157"/>
        <end position="176"/>
    </location>
</feature>
<dbReference type="Gene3D" id="1.10.1760.20">
    <property type="match status" value="1"/>
</dbReference>
<dbReference type="GO" id="GO:0022857">
    <property type="term" value="F:transmembrane transporter activity"/>
    <property type="evidence" value="ECO:0007669"/>
    <property type="project" value="InterPro"/>
</dbReference>
<feature type="transmembrane region" description="Helical" evidence="1">
    <location>
        <begin position="87"/>
        <end position="104"/>
    </location>
</feature>
<reference evidence="2 3" key="1">
    <citation type="submission" date="2019-11" db="EMBL/GenBank/DDBJ databases">
        <title>Characterisation of Fundicoccus ignavus gen. nov. sp. nov., a novel genus of the family Aerococcaceae isolated from bulk tank milk.</title>
        <authorList>
            <person name="Siebert A."/>
            <person name="Huptas C."/>
            <person name="Wenning M."/>
            <person name="Scherer S."/>
            <person name="Doll E.V."/>
        </authorList>
    </citation>
    <scope>NUCLEOTIDE SEQUENCE [LARGE SCALE GENOMIC DNA]</scope>
    <source>
        <strain evidence="2 3">WS4759</strain>
    </source>
</reference>
<dbReference type="EMBL" id="WJQS01000002">
    <property type="protein sequence ID" value="MRI84939.1"/>
    <property type="molecule type" value="Genomic_DNA"/>
</dbReference>
<keyword evidence="3" id="KW-1185">Reference proteome</keyword>
<keyword evidence="1" id="KW-0472">Membrane</keyword>
<dbReference type="AlphaFoldDB" id="A0A6I2GI30"/>
<evidence type="ECO:0000313" key="3">
    <source>
        <dbReference type="Proteomes" id="UP000430975"/>
    </source>
</evidence>
<evidence type="ECO:0000313" key="2">
    <source>
        <dbReference type="EMBL" id="MRI84939.1"/>
    </source>
</evidence>
<evidence type="ECO:0000256" key="1">
    <source>
        <dbReference type="SAM" id="Phobius"/>
    </source>
</evidence>
<accession>A0A6I2GI30</accession>
<sequence>MNNNTSRPSIRYTKPGKLQTHQLTLLAIVLAARIVLSYVPSMKFGSYAEIGFGFIGTAISGILFGPWYALIVSVANDLITSLLHGQNFFLGFVLSAALGGYFYGKVLWRKTISWKRIFIAVLLVTIIINLGLNSLWIKIMFDRAWMAFLPLRVVKNLVSLPLNTILLGLILMNPTIKKLLQKYQF</sequence>
<dbReference type="RefSeq" id="WP_153863221.1">
    <property type="nucleotide sequence ID" value="NZ_WJQS01000002.1"/>
</dbReference>
<name>A0A6I2GI30_9LACT</name>
<feature type="transmembrane region" description="Helical" evidence="1">
    <location>
        <begin position="116"/>
        <end position="137"/>
    </location>
</feature>
<gene>
    <name evidence="2" type="ORF">GIY09_03365</name>
</gene>
<dbReference type="InterPro" id="IPR030949">
    <property type="entry name" value="ECF_S_folate_fam"/>
</dbReference>
<proteinExistence type="predicted"/>
<organism evidence="2 3">
    <name type="scientific">Fundicoccus ignavus</name>
    <dbReference type="NCBI Taxonomy" id="2664442"/>
    <lineage>
        <taxon>Bacteria</taxon>
        <taxon>Bacillati</taxon>
        <taxon>Bacillota</taxon>
        <taxon>Bacilli</taxon>
        <taxon>Lactobacillales</taxon>
        <taxon>Aerococcaceae</taxon>
        <taxon>Fundicoccus</taxon>
    </lineage>
</organism>
<keyword evidence="1" id="KW-1133">Transmembrane helix</keyword>